<evidence type="ECO:0000313" key="10">
    <source>
        <dbReference type="EMBL" id="MBC5622024.1"/>
    </source>
</evidence>
<keyword evidence="5 7" id="KW-0472">Membrane</keyword>
<evidence type="ECO:0000256" key="4">
    <source>
        <dbReference type="ARBA" id="ARBA00022692"/>
    </source>
</evidence>
<name>A0ABR7D2G7_9BACT</name>
<evidence type="ECO:0000256" key="3">
    <source>
        <dbReference type="ARBA" id="ARBA00022452"/>
    </source>
</evidence>
<dbReference type="RefSeq" id="WP_186976465.1">
    <property type="nucleotide sequence ID" value="NZ_JACOOH010000005.1"/>
</dbReference>
<feature type="domain" description="TonB-dependent receptor plug" evidence="9">
    <location>
        <begin position="222"/>
        <end position="354"/>
    </location>
</feature>
<accession>A0ABR7D2G7</accession>
<dbReference type="InterPro" id="IPR023996">
    <property type="entry name" value="TonB-dep_OMP_SusC/RagA"/>
</dbReference>
<dbReference type="Gene3D" id="2.40.170.20">
    <property type="entry name" value="TonB-dependent receptor, beta-barrel domain"/>
    <property type="match status" value="1"/>
</dbReference>
<keyword evidence="4 7" id="KW-0812">Transmembrane</keyword>
<dbReference type="Gene3D" id="2.170.130.10">
    <property type="entry name" value="TonB-dependent receptor, plug domain"/>
    <property type="match status" value="1"/>
</dbReference>
<evidence type="ECO:0000259" key="8">
    <source>
        <dbReference type="Pfam" id="PF07660"/>
    </source>
</evidence>
<dbReference type="InterPro" id="IPR036942">
    <property type="entry name" value="Beta-barrel_TonB_sf"/>
</dbReference>
<evidence type="ECO:0000256" key="6">
    <source>
        <dbReference type="ARBA" id="ARBA00023237"/>
    </source>
</evidence>
<evidence type="ECO:0000256" key="5">
    <source>
        <dbReference type="ARBA" id="ARBA00023136"/>
    </source>
</evidence>
<dbReference type="InterPro" id="IPR008969">
    <property type="entry name" value="CarboxyPept-like_regulatory"/>
</dbReference>
<dbReference type="SUPFAM" id="SSF56935">
    <property type="entry name" value="Porins"/>
    <property type="match status" value="1"/>
</dbReference>
<dbReference type="PROSITE" id="PS52016">
    <property type="entry name" value="TONB_DEPENDENT_REC_3"/>
    <property type="match status" value="1"/>
</dbReference>
<keyword evidence="2 7" id="KW-0813">Transport</keyword>
<evidence type="ECO:0000259" key="9">
    <source>
        <dbReference type="Pfam" id="PF07715"/>
    </source>
</evidence>
<comment type="caution">
    <text evidence="10">The sequence shown here is derived from an EMBL/GenBank/DDBJ whole genome shotgun (WGS) entry which is preliminary data.</text>
</comment>
<dbReference type="Pfam" id="PF07660">
    <property type="entry name" value="STN"/>
    <property type="match status" value="1"/>
</dbReference>
<dbReference type="InterPro" id="IPR023997">
    <property type="entry name" value="TonB-dep_OMP_SusC/RagA_CS"/>
</dbReference>
<evidence type="ECO:0000256" key="1">
    <source>
        <dbReference type="ARBA" id="ARBA00004571"/>
    </source>
</evidence>
<dbReference type="InterPro" id="IPR011662">
    <property type="entry name" value="Secretin/TonB_short_N"/>
</dbReference>
<dbReference type="InterPro" id="IPR012910">
    <property type="entry name" value="Plug_dom"/>
</dbReference>
<keyword evidence="6 7" id="KW-0998">Cell outer membrane</keyword>
<dbReference type="EMBL" id="JACOOH010000005">
    <property type="protein sequence ID" value="MBC5622024.1"/>
    <property type="molecule type" value="Genomic_DNA"/>
</dbReference>
<keyword evidence="3 7" id="KW-1134">Transmembrane beta strand</keyword>
<dbReference type="NCBIfam" id="TIGR04056">
    <property type="entry name" value="OMP_RagA_SusC"/>
    <property type="match status" value="1"/>
</dbReference>
<dbReference type="Pfam" id="PF13715">
    <property type="entry name" value="CarbopepD_reg_2"/>
    <property type="match status" value="1"/>
</dbReference>
<proteinExistence type="inferred from homology"/>
<feature type="domain" description="Secretin/TonB short N-terminal" evidence="8">
    <location>
        <begin position="70"/>
        <end position="119"/>
    </location>
</feature>
<protein>
    <submittedName>
        <fullName evidence="10">SusC/RagA family TonB-linked outer membrane protein</fullName>
    </submittedName>
</protein>
<reference evidence="10 11" key="1">
    <citation type="submission" date="2020-08" db="EMBL/GenBank/DDBJ databases">
        <title>Genome public.</title>
        <authorList>
            <person name="Liu C."/>
            <person name="Sun Q."/>
        </authorList>
    </citation>
    <scope>NUCLEOTIDE SEQUENCE [LARGE SCALE GENOMIC DNA]</scope>
    <source>
        <strain evidence="10 11">NSJ-56</strain>
    </source>
</reference>
<dbReference type="InterPro" id="IPR039426">
    <property type="entry name" value="TonB-dep_rcpt-like"/>
</dbReference>
<keyword evidence="11" id="KW-1185">Reference proteome</keyword>
<organism evidence="10 11">
    <name type="scientific">Butyricimonas hominis</name>
    <dbReference type="NCBI Taxonomy" id="2763032"/>
    <lineage>
        <taxon>Bacteria</taxon>
        <taxon>Pseudomonadati</taxon>
        <taxon>Bacteroidota</taxon>
        <taxon>Bacteroidia</taxon>
        <taxon>Bacteroidales</taxon>
        <taxon>Odoribacteraceae</taxon>
        <taxon>Butyricimonas</taxon>
    </lineage>
</organism>
<sequence>MKKNGYTCKKGVIKFPLAFVHRFLYLLLGFVFLSSVPGNAQAQEKRFDLKMQNVSLDRVIEKLREVSNQTFAYQLDDVKAYTKISFDVKQKTVGEILDECLKKTDLTWKQVDETIIIYKRPMTKEVKATVLKGEVQDINKAPIPGATVKLVGTTVGVATDSEGKYTISLPVEKGTLEFSCIGYKTKQVAFSGAKDMLRVSLEEDVAALDEVVVTGYQVLKEKASAGSISKVNMDDLVLDGTRTLESALQGKVPGMMVINRSGLTGTRQRVRVRGTSTLLGNAEPVWVVDGIIQEDPLPFKTNDFNNLDPSNTDMINDFVGGAISWLNPKDIESITVLKDAIATAIYGTKAANGVIVITTKKGKVGRMSISYSGGMSYSPRMNYNKLELMNSQQRVDVSREAYETNIPLSGNQNIGYSALAKAYRNREITLEEFTAAAKQLEKNNTDWFKIFFRNAISHNHTVSISGGTEQATYHASFGVSDNNNTAKGNGKTQYTGNVSVSARLWEKISLSTSLAGSVSETTAFVGEDPFAYASKTSRAIPHKDANGELSFYEHKDNGFLFNMENELKHSGNENRLASLNASLSLRWQILESLSYSMSGSYSNSRVDGETWRTEQTNYIANMRGYNFEEYSKGDAKYDSSKLPHGGELTQSMSGSVGWSWRNQLDFVKVFNGKHSVTAALGYELRSSRGKGSSETTYGYMPDRGKVIVNIPPFYSGTQNISDLFRTTPSISDSKSNTMSYYVTLGYMFDDRFAFNVSARGDASNRFGQDKSARFQPVWALGFRWNMEMEPWMQNQNFVRGLNFRFSYGYQGNVVESVSPYLIATIGKDPKTYDYTLTVKDLPAPKLKWEKTQNINYGISGSLFDNKISFSFDGYYKKTTDMVTSLEVPYENGVATRPINGGEMSNSGWDASFGFTPVKGKDFIVSLGFNMGKVYNKLESSIEPTHEWTEAASGNLSKKGYAVSSFWAMRFAGLNPEHGGPMFDLTGAELEEAKTDATLYMDYAGKMEPDFNCGVSFSIRYKTLSLSSGLYLSVGNQTFLAPMGKMTQSIPSEYENMSTEWVKRWRKPGDEKITNVPALPNMITTARYIKVVDLEYNPYDLYAKSTARVVDAWFLRCGSISLSYSLPERLLPGTLQHLGMSFSLNNPFQIRSKDFKGRDPEVALGGQPLQRTMSLGISVSF</sequence>
<evidence type="ECO:0000256" key="2">
    <source>
        <dbReference type="ARBA" id="ARBA00022448"/>
    </source>
</evidence>
<dbReference type="NCBIfam" id="TIGR04057">
    <property type="entry name" value="SusC_RagA_signa"/>
    <property type="match status" value="1"/>
</dbReference>
<comment type="subcellular location">
    <subcellularLocation>
        <location evidence="1 7">Cell outer membrane</location>
        <topology evidence="1 7">Multi-pass membrane protein</topology>
    </subcellularLocation>
</comment>
<dbReference type="InterPro" id="IPR037066">
    <property type="entry name" value="Plug_dom_sf"/>
</dbReference>
<dbReference type="Gene3D" id="2.60.40.1120">
    <property type="entry name" value="Carboxypeptidase-like, regulatory domain"/>
    <property type="match status" value="1"/>
</dbReference>
<dbReference type="Proteomes" id="UP000646484">
    <property type="component" value="Unassembled WGS sequence"/>
</dbReference>
<comment type="similarity">
    <text evidence="7">Belongs to the TonB-dependent receptor family.</text>
</comment>
<evidence type="ECO:0000256" key="7">
    <source>
        <dbReference type="PROSITE-ProRule" id="PRU01360"/>
    </source>
</evidence>
<evidence type="ECO:0000313" key="11">
    <source>
        <dbReference type="Proteomes" id="UP000646484"/>
    </source>
</evidence>
<dbReference type="SUPFAM" id="SSF49464">
    <property type="entry name" value="Carboxypeptidase regulatory domain-like"/>
    <property type="match status" value="1"/>
</dbReference>
<gene>
    <name evidence="10" type="ORF">H8S64_13025</name>
</gene>
<dbReference type="Pfam" id="PF07715">
    <property type="entry name" value="Plug"/>
    <property type="match status" value="1"/>
</dbReference>